<dbReference type="OrthoDB" id="10396222at2759"/>
<dbReference type="HOGENOM" id="CLU_1256688_0_0_1"/>
<gene>
    <name evidence="2" type="ORF">SCHCODRAFT_110669</name>
</gene>
<sequence>MLRADEEVLQYLSAFSLLIVQKATSSPAPHSADQFILDGLELARLSDTYRPRLDAREDRPRALYRTSLRLLREIEKAAIRIMLRAMGAPVDAIFALETMEEGRQLDARDLMALAALLRDPVGELEFRGLRWTDNRSRRTRDPLDLDAYDFDEPPDMYDESMLVGVLALEYTKVVNQRQLDLEEEEDDNDNEESDEDEDMSSDEEDEDMSASDSEDGEMSE</sequence>
<organism evidence="3">
    <name type="scientific">Schizophyllum commune (strain H4-8 / FGSC 9210)</name>
    <name type="common">Split gill fungus</name>
    <dbReference type="NCBI Taxonomy" id="578458"/>
    <lineage>
        <taxon>Eukaryota</taxon>
        <taxon>Fungi</taxon>
        <taxon>Dikarya</taxon>
        <taxon>Basidiomycota</taxon>
        <taxon>Agaricomycotina</taxon>
        <taxon>Agaricomycetes</taxon>
        <taxon>Agaricomycetidae</taxon>
        <taxon>Agaricales</taxon>
        <taxon>Schizophyllaceae</taxon>
        <taxon>Schizophyllum</taxon>
    </lineage>
</organism>
<dbReference type="RefSeq" id="XP_003030173.1">
    <property type="nucleotide sequence ID" value="XM_003030127.1"/>
</dbReference>
<dbReference type="GeneID" id="9588461"/>
<feature type="non-terminal residue" evidence="2">
    <location>
        <position position="220"/>
    </location>
</feature>
<dbReference type="AlphaFoldDB" id="D8Q9R0"/>
<protein>
    <submittedName>
        <fullName evidence="2">Uncharacterized protein</fullName>
    </submittedName>
</protein>
<dbReference type="VEuPathDB" id="FungiDB:SCHCODRAFT_02631499"/>
<dbReference type="KEGG" id="scm:SCHCO_02631499"/>
<reference evidence="2 3" key="1">
    <citation type="journal article" date="2010" name="Nat. Biotechnol.">
        <title>Genome sequence of the model mushroom Schizophyllum commune.</title>
        <authorList>
            <person name="Ohm R.A."/>
            <person name="de Jong J.F."/>
            <person name="Lugones L.G."/>
            <person name="Aerts A."/>
            <person name="Kothe E."/>
            <person name="Stajich J.E."/>
            <person name="de Vries R.P."/>
            <person name="Record E."/>
            <person name="Levasseur A."/>
            <person name="Baker S.E."/>
            <person name="Bartholomew K.A."/>
            <person name="Coutinho P.M."/>
            <person name="Erdmann S."/>
            <person name="Fowler T.J."/>
            <person name="Gathman A.C."/>
            <person name="Lombard V."/>
            <person name="Henrissat B."/>
            <person name="Knabe N."/>
            <person name="Kuees U."/>
            <person name="Lilly W.W."/>
            <person name="Lindquist E."/>
            <person name="Lucas S."/>
            <person name="Magnuson J.K."/>
            <person name="Piumi F."/>
            <person name="Raudaskoski M."/>
            <person name="Salamov A."/>
            <person name="Schmutz J."/>
            <person name="Schwarze F.W.M.R."/>
            <person name="vanKuyk P.A."/>
            <person name="Horton J.S."/>
            <person name="Grigoriev I.V."/>
            <person name="Woesten H.A.B."/>
        </authorList>
    </citation>
    <scope>NUCLEOTIDE SEQUENCE [LARGE SCALE GENOMIC DNA]</scope>
    <source>
        <strain evidence="3">H4-8 / FGSC 9210</strain>
    </source>
</reference>
<evidence type="ECO:0000313" key="2">
    <source>
        <dbReference type="EMBL" id="EFI95270.1"/>
    </source>
</evidence>
<accession>D8Q9R0</accession>
<evidence type="ECO:0000256" key="1">
    <source>
        <dbReference type="SAM" id="MobiDB-lite"/>
    </source>
</evidence>
<feature type="region of interest" description="Disordered" evidence="1">
    <location>
        <begin position="176"/>
        <end position="220"/>
    </location>
</feature>
<keyword evidence="3" id="KW-1185">Reference proteome</keyword>
<evidence type="ECO:0000313" key="3">
    <source>
        <dbReference type="Proteomes" id="UP000007431"/>
    </source>
</evidence>
<proteinExistence type="predicted"/>
<dbReference type="InParanoid" id="D8Q9R0"/>
<dbReference type="EMBL" id="GL377308">
    <property type="protein sequence ID" value="EFI95270.1"/>
    <property type="molecule type" value="Genomic_DNA"/>
</dbReference>
<feature type="compositionally biased region" description="Acidic residues" evidence="1">
    <location>
        <begin position="181"/>
        <end position="220"/>
    </location>
</feature>
<dbReference type="Proteomes" id="UP000007431">
    <property type="component" value="Unassembled WGS sequence"/>
</dbReference>
<name>D8Q9R0_SCHCM</name>